<dbReference type="PANTHER" id="PTHR11067">
    <property type="entry name" value="INOSINE TRIPHOSPHATE PYROPHOSPHATASE/HAM1 PROTEIN"/>
    <property type="match status" value="1"/>
</dbReference>
<gene>
    <name evidence="12" type="ORF">AF332_08475</name>
</gene>
<organism evidence="12 13">
    <name type="scientific">Sporosarcina globispora</name>
    <name type="common">Bacillus globisporus</name>
    <dbReference type="NCBI Taxonomy" id="1459"/>
    <lineage>
        <taxon>Bacteria</taxon>
        <taxon>Bacillati</taxon>
        <taxon>Bacillota</taxon>
        <taxon>Bacilli</taxon>
        <taxon>Bacillales</taxon>
        <taxon>Caryophanaceae</taxon>
        <taxon>Sporosarcina</taxon>
    </lineage>
</organism>
<evidence type="ECO:0000256" key="4">
    <source>
        <dbReference type="ARBA" id="ARBA00022741"/>
    </source>
</evidence>
<evidence type="ECO:0000256" key="2">
    <source>
        <dbReference type="ARBA" id="ARBA00011738"/>
    </source>
</evidence>
<feature type="binding site" evidence="10">
    <location>
        <position position="70"/>
    </location>
    <ligand>
        <name>Mg(2+)</name>
        <dbReference type="ChEBI" id="CHEBI:18420"/>
    </ligand>
</feature>
<name>A0A0M0GAA4_SPOGL</name>
<dbReference type="EMBL" id="LGUF01000007">
    <property type="protein sequence ID" value="KON86835.1"/>
    <property type="molecule type" value="Genomic_DNA"/>
</dbReference>
<dbReference type="PATRIC" id="fig|1459.3.peg.1799"/>
<feature type="active site" description="Proton acceptor" evidence="10">
    <location>
        <position position="70"/>
    </location>
</feature>
<feature type="binding site" evidence="10">
    <location>
        <position position="41"/>
    </location>
    <ligand>
        <name>Mg(2+)</name>
        <dbReference type="ChEBI" id="CHEBI:18420"/>
    </ligand>
</feature>
<evidence type="ECO:0000256" key="9">
    <source>
        <dbReference type="ARBA" id="ARBA00052017"/>
    </source>
</evidence>
<dbReference type="GO" id="GO:0009117">
    <property type="term" value="P:nucleotide metabolic process"/>
    <property type="evidence" value="ECO:0007669"/>
    <property type="project" value="UniProtKB-KW"/>
</dbReference>
<dbReference type="InterPro" id="IPR020922">
    <property type="entry name" value="dITP/XTP_pyrophosphatase"/>
</dbReference>
<dbReference type="GO" id="GO:0035870">
    <property type="term" value="F:dITP diphosphatase activity"/>
    <property type="evidence" value="ECO:0007669"/>
    <property type="project" value="UniProtKB-UniRule"/>
</dbReference>
<proteinExistence type="inferred from homology"/>
<dbReference type="Gene3D" id="3.90.950.10">
    <property type="match status" value="1"/>
</dbReference>
<comment type="function">
    <text evidence="10">Pyrophosphatase that catalyzes the hydrolysis of nucleoside triphosphates to their monophosphate derivatives, with a high preference for the non-canonical purine nucleotides XTP (xanthosine triphosphate), dITP (deoxyinosine triphosphate) and ITP. Seems to function as a house-cleaning enzyme that removes non-canonical purine nucleotides from the nucleotide pool, thus preventing their incorporation into DNA/RNA and avoiding chromosomal lesions.</text>
</comment>
<dbReference type="Proteomes" id="UP000037109">
    <property type="component" value="Unassembled WGS sequence"/>
</dbReference>
<dbReference type="STRING" id="1459.AF332_08475"/>
<dbReference type="NCBIfam" id="TIGR00042">
    <property type="entry name" value="RdgB/HAM1 family non-canonical purine NTP pyrophosphatase"/>
    <property type="match status" value="1"/>
</dbReference>
<sequence length="203" mass="22639">MQEVIIATKNAGKAREFERMFKPLGYEVKTLLDYPDFQDVEETGSTFEENAILKAEAVSKAFERMVIADDSGLIIDALGGKPGIYSARYAGEEKNDQKNMDKVLDELENVPDNKRQARFYCALAIAAPGKATETVAGTCEGYILREKRGTYGFGYDPIFFAEAKDKAMAELMPEEKSQISHRANALKKLEELLPFFLAEAENS</sequence>
<keyword evidence="7 10" id="KW-0546">Nucleotide metabolism</keyword>
<comment type="catalytic activity">
    <reaction evidence="9 10">
        <text>XTP + H2O = XMP + diphosphate + H(+)</text>
        <dbReference type="Rhea" id="RHEA:28610"/>
        <dbReference type="ChEBI" id="CHEBI:15377"/>
        <dbReference type="ChEBI" id="CHEBI:15378"/>
        <dbReference type="ChEBI" id="CHEBI:33019"/>
        <dbReference type="ChEBI" id="CHEBI:57464"/>
        <dbReference type="ChEBI" id="CHEBI:61314"/>
        <dbReference type="EC" id="3.6.1.66"/>
    </reaction>
</comment>
<dbReference type="InterPro" id="IPR002637">
    <property type="entry name" value="RdgB/HAM1"/>
</dbReference>
<keyword evidence="6 10" id="KW-0460">Magnesium</keyword>
<comment type="catalytic activity">
    <reaction evidence="8 10">
        <text>dITP + H2O = dIMP + diphosphate + H(+)</text>
        <dbReference type="Rhea" id="RHEA:28342"/>
        <dbReference type="ChEBI" id="CHEBI:15377"/>
        <dbReference type="ChEBI" id="CHEBI:15378"/>
        <dbReference type="ChEBI" id="CHEBI:33019"/>
        <dbReference type="ChEBI" id="CHEBI:61194"/>
        <dbReference type="ChEBI" id="CHEBI:61382"/>
        <dbReference type="EC" id="3.6.1.66"/>
    </reaction>
</comment>
<feature type="binding site" evidence="10">
    <location>
        <position position="176"/>
    </location>
    <ligand>
        <name>substrate</name>
    </ligand>
</feature>
<evidence type="ECO:0000256" key="7">
    <source>
        <dbReference type="ARBA" id="ARBA00023080"/>
    </source>
</evidence>
<dbReference type="GO" id="GO:0017111">
    <property type="term" value="F:ribonucleoside triphosphate phosphatase activity"/>
    <property type="evidence" value="ECO:0007669"/>
    <property type="project" value="InterPro"/>
</dbReference>
<comment type="caution">
    <text evidence="12">The sequence shown here is derived from an EMBL/GenBank/DDBJ whole genome shotgun (WGS) entry which is preliminary data.</text>
</comment>
<dbReference type="PANTHER" id="PTHR11067:SF9">
    <property type="entry name" value="INOSINE TRIPHOSPHATE PYROPHOSPHATASE"/>
    <property type="match status" value="1"/>
</dbReference>
<protein>
    <recommendedName>
        <fullName evidence="10">dITP/XTP pyrophosphatase</fullName>
        <ecNumber evidence="10">3.6.1.66</ecNumber>
    </recommendedName>
    <alternativeName>
        <fullName evidence="10">Non-canonical purine NTP pyrophosphatase</fullName>
    </alternativeName>
    <alternativeName>
        <fullName evidence="10">Non-standard purine NTP pyrophosphatase</fullName>
    </alternativeName>
    <alternativeName>
        <fullName evidence="10">Nucleoside-triphosphate diphosphatase</fullName>
    </alternativeName>
    <alternativeName>
        <fullName evidence="10">Nucleoside-triphosphate pyrophosphatase</fullName>
        <shortName evidence="10">NTPase</shortName>
    </alternativeName>
</protein>
<evidence type="ECO:0000256" key="3">
    <source>
        <dbReference type="ARBA" id="ARBA00022723"/>
    </source>
</evidence>
<accession>A0A0M0GAA4</accession>
<dbReference type="InterPro" id="IPR029001">
    <property type="entry name" value="ITPase-like_fam"/>
</dbReference>
<comment type="similarity">
    <text evidence="1 10 11">Belongs to the HAM1 NTPase family.</text>
</comment>
<dbReference type="SUPFAM" id="SSF52972">
    <property type="entry name" value="ITPase-like"/>
    <property type="match status" value="1"/>
</dbReference>
<keyword evidence="13" id="KW-1185">Reference proteome</keyword>
<evidence type="ECO:0000256" key="5">
    <source>
        <dbReference type="ARBA" id="ARBA00022801"/>
    </source>
</evidence>
<dbReference type="GO" id="GO:0036220">
    <property type="term" value="F:ITP diphosphatase activity"/>
    <property type="evidence" value="ECO:0007669"/>
    <property type="project" value="UniProtKB-UniRule"/>
</dbReference>
<dbReference type="CDD" id="cd00515">
    <property type="entry name" value="HAM1"/>
    <property type="match status" value="1"/>
</dbReference>
<evidence type="ECO:0000256" key="8">
    <source>
        <dbReference type="ARBA" id="ARBA00051875"/>
    </source>
</evidence>
<feature type="binding site" evidence="10">
    <location>
        <position position="71"/>
    </location>
    <ligand>
        <name>substrate</name>
    </ligand>
</feature>
<feature type="binding site" evidence="10">
    <location>
        <begin position="8"/>
        <end position="13"/>
    </location>
    <ligand>
        <name>substrate</name>
    </ligand>
</feature>
<dbReference type="HAMAP" id="MF_01405">
    <property type="entry name" value="Non_canon_purine_NTPase"/>
    <property type="match status" value="1"/>
</dbReference>
<evidence type="ECO:0000256" key="10">
    <source>
        <dbReference type="HAMAP-Rule" id="MF_01405"/>
    </source>
</evidence>
<dbReference type="GO" id="GO:0036222">
    <property type="term" value="F:XTP diphosphatase activity"/>
    <property type="evidence" value="ECO:0007669"/>
    <property type="project" value="UniProtKB-UniRule"/>
</dbReference>
<dbReference type="RefSeq" id="WP_053434196.1">
    <property type="nucleotide sequence ID" value="NZ_LGUF01000007.1"/>
</dbReference>
<dbReference type="AlphaFoldDB" id="A0A0M0GAA4"/>
<comment type="cofactor">
    <cofactor evidence="10">
        <name>Mg(2+)</name>
        <dbReference type="ChEBI" id="CHEBI:18420"/>
    </cofactor>
    <text evidence="10">Binds 1 Mg(2+) ion per subunit.</text>
</comment>
<dbReference type="GO" id="GO:0009146">
    <property type="term" value="P:purine nucleoside triphosphate catabolic process"/>
    <property type="evidence" value="ECO:0007669"/>
    <property type="project" value="UniProtKB-UniRule"/>
</dbReference>
<dbReference type="GO" id="GO:0005829">
    <property type="term" value="C:cytosol"/>
    <property type="evidence" value="ECO:0007669"/>
    <property type="project" value="TreeGrafter"/>
</dbReference>
<dbReference type="GO" id="GO:0046872">
    <property type="term" value="F:metal ion binding"/>
    <property type="evidence" value="ECO:0007669"/>
    <property type="project" value="UniProtKB-KW"/>
</dbReference>
<evidence type="ECO:0000256" key="6">
    <source>
        <dbReference type="ARBA" id="ARBA00022842"/>
    </source>
</evidence>
<dbReference type="GO" id="GO:0000166">
    <property type="term" value="F:nucleotide binding"/>
    <property type="evidence" value="ECO:0007669"/>
    <property type="project" value="UniProtKB-KW"/>
</dbReference>
<comment type="subunit">
    <text evidence="2 10">Homodimer.</text>
</comment>
<dbReference type="EC" id="3.6.1.66" evidence="10"/>
<feature type="binding site" evidence="10">
    <location>
        <begin position="181"/>
        <end position="182"/>
    </location>
    <ligand>
        <name>substrate</name>
    </ligand>
</feature>
<keyword evidence="5 10" id="KW-0378">Hydrolase</keyword>
<dbReference type="FunFam" id="3.90.950.10:FF:000001">
    <property type="entry name" value="dITP/XTP pyrophosphatase"/>
    <property type="match status" value="1"/>
</dbReference>
<keyword evidence="3 10" id="KW-0479">Metal-binding</keyword>
<evidence type="ECO:0000313" key="13">
    <source>
        <dbReference type="Proteomes" id="UP000037109"/>
    </source>
</evidence>
<reference evidence="13" key="1">
    <citation type="submission" date="2015-07" db="EMBL/GenBank/DDBJ databases">
        <title>Fjat-10036 dsm4.</title>
        <authorList>
            <person name="Liu B."/>
            <person name="Wang J."/>
            <person name="Zhu Y."/>
            <person name="Liu G."/>
            <person name="Chen Q."/>
            <person name="Chen Z."/>
            <person name="Lan J."/>
            <person name="Che J."/>
            <person name="Ge C."/>
            <person name="Shi H."/>
            <person name="Pan Z."/>
            <person name="Liu X."/>
        </authorList>
    </citation>
    <scope>NUCLEOTIDE SEQUENCE [LARGE SCALE GENOMIC DNA]</scope>
    <source>
        <strain evidence="13">DSM 4</strain>
    </source>
</reference>
<feature type="binding site" evidence="10">
    <location>
        <begin position="153"/>
        <end position="156"/>
    </location>
    <ligand>
        <name>substrate</name>
    </ligand>
</feature>
<dbReference type="NCBIfam" id="NF011397">
    <property type="entry name" value="PRK14822.1"/>
    <property type="match status" value="1"/>
</dbReference>
<evidence type="ECO:0000256" key="1">
    <source>
        <dbReference type="ARBA" id="ARBA00008023"/>
    </source>
</evidence>
<keyword evidence="4 10" id="KW-0547">Nucleotide-binding</keyword>
<comment type="catalytic activity">
    <reaction evidence="10">
        <text>ITP + H2O = IMP + diphosphate + H(+)</text>
        <dbReference type="Rhea" id="RHEA:29399"/>
        <dbReference type="ChEBI" id="CHEBI:15377"/>
        <dbReference type="ChEBI" id="CHEBI:15378"/>
        <dbReference type="ChEBI" id="CHEBI:33019"/>
        <dbReference type="ChEBI" id="CHEBI:58053"/>
        <dbReference type="ChEBI" id="CHEBI:61402"/>
        <dbReference type="EC" id="3.6.1.66"/>
    </reaction>
</comment>
<dbReference type="Pfam" id="PF01725">
    <property type="entry name" value="Ham1p_like"/>
    <property type="match status" value="1"/>
</dbReference>
<dbReference type="OrthoDB" id="9807456at2"/>
<evidence type="ECO:0000313" key="12">
    <source>
        <dbReference type="EMBL" id="KON86835.1"/>
    </source>
</evidence>
<evidence type="ECO:0000256" key="11">
    <source>
        <dbReference type="RuleBase" id="RU003781"/>
    </source>
</evidence>